<feature type="binding site" evidence="2">
    <location>
        <position position="78"/>
    </location>
    <ligand>
        <name>7-chloro-L-tryptophan</name>
        <dbReference type="ChEBI" id="CHEBI:58713"/>
    </ligand>
</feature>
<dbReference type="Pfam" id="PF04820">
    <property type="entry name" value="Trp_halogenase"/>
    <property type="match status" value="1"/>
</dbReference>
<accession>A0A1M5RDG9</accession>
<dbReference type="AlphaFoldDB" id="A0A1M5RDG9"/>
<dbReference type="InterPro" id="IPR036188">
    <property type="entry name" value="FAD/NAD-bd_sf"/>
</dbReference>
<dbReference type="PANTHER" id="PTHR43747:SF4">
    <property type="entry name" value="FLAVIN-DEPENDENT TRYPTOPHAN HALOGENASE"/>
    <property type="match status" value="1"/>
</dbReference>
<keyword evidence="4" id="KW-1185">Reference proteome</keyword>
<feature type="binding site" evidence="2">
    <location>
        <begin position="12"/>
        <end position="15"/>
    </location>
    <ligand>
        <name>FAD</name>
        <dbReference type="ChEBI" id="CHEBI:57692"/>
    </ligand>
</feature>
<dbReference type="Proteomes" id="UP000184520">
    <property type="component" value="Unassembled WGS sequence"/>
</dbReference>
<protein>
    <submittedName>
        <fullName evidence="3">Tryptophan halogenase</fullName>
    </submittedName>
</protein>
<dbReference type="InterPro" id="IPR006905">
    <property type="entry name" value="Flavin_halogenase"/>
</dbReference>
<dbReference type="PIRSF" id="PIRSF011396">
    <property type="entry name" value="Trp_halogenase"/>
    <property type="match status" value="1"/>
</dbReference>
<dbReference type="GO" id="GO:0004497">
    <property type="term" value="F:monooxygenase activity"/>
    <property type="evidence" value="ECO:0007669"/>
    <property type="project" value="InterPro"/>
</dbReference>
<dbReference type="InterPro" id="IPR050816">
    <property type="entry name" value="Flavin-dep_Halogenase_NPB"/>
</dbReference>
<evidence type="ECO:0000256" key="1">
    <source>
        <dbReference type="PIRSR" id="PIRSR011396-1"/>
    </source>
</evidence>
<dbReference type="RefSeq" id="WP_245819299.1">
    <property type="nucleotide sequence ID" value="NZ_FQWD01000007.1"/>
</dbReference>
<dbReference type="STRING" id="634436.SAMN05216361_4143"/>
<evidence type="ECO:0000313" key="4">
    <source>
        <dbReference type="Proteomes" id="UP000184520"/>
    </source>
</evidence>
<name>A0A1M5RDG9_9ALTE</name>
<sequence length="506" mass="56456">MTTPQHICIAGGGTAGWMTAAALANRLPHSHYRITLVESAQIGTVGVGESTIPHIRQFNSALGITEDEFIAATSATCKLGIEFTDWGKVGESYIHPFGELGKPLAGIEFHHLWQAASLQGLDVPIESFSVAAVAARQRKFSPPHASREHLLSTYTYAYHLDASAYARFLRDYAEQRQVIRVEAQIREVKRDHEGGPITALSLDNGEQISADWFIDCTGFRSLLIGDYSQAEFIDWSEWLKTNRAVVLPCEKDGPSRPYTKAMARDAGWQWQIPLQHRIGNGYVYCSDYISDEEAEHTLRSTLPGEALADVRFLDFKAGCRKQLWVQNCVAIGLSAGFLEPLESTSIFLIQMGIAKFLEHLPGTHNDAARNQYNRELTEQYQVIRDFIILHYYLTQRHDTPFWRDCQAMTLPDSLTELILAFRDSGLVDKKQYGLWPAVCIGQHLHPKQVDSRVAAIPPQQLIGMLNQLKSDIAAQVATLPNMDDYLSSLVAQTPLQKSGMRAGGQV</sequence>
<dbReference type="Gene3D" id="3.50.50.60">
    <property type="entry name" value="FAD/NAD(P)-binding domain"/>
    <property type="match status" value="1"/>
</dbReference>
<organism evidence="3 4">
    <name type="scientific">Marisediminitalea aggregata</name>
    <dbReference type="NCBI Taxonomy" id="634436"/>
    <lineage>
        <taxon>Bacteria</taxon>
        <taxon>Pseudomonadati</taxon>
        <taxon>Pseudomonadota</taxon>
        <taxon>Gammaproteobacteria</taxon>
        <taxon>Alteromonadales</taxon>
        <taxon>Alteromonadaceae</taxon>
        <taxon>Marisediminitalea</taxon>
    </lineage>
</organism>
<dbReference type="SUPFAM" id="SSF51905">
    <property type="entry name" value="FAD/NAD(P)-binding domain"/>
    <property type="match status" value="1"/>
</dbReference>
<dbReference type="EMBL" id="FQWD01000007">
    <property type="protein sequence ID" value="SHH24365.1"/>
    <property type="molecule type" value="Genomic_DNA"/>
</dbReference>
<gene>
    <name evidence="3" type="ORF">SAMN05216361_4143</name>
</gene>
<feature type="active site" evidence="1">
    <location>
        <position position="78"/>
    </location>
</feature>
<dbReference type="PANTHER" id="PTHR43747">
    <property type="entry name" value="FAD-BINDING PROTEIN"/>
    <property type="match status" value="1"/>
</dbReference>
<keyword evidence="2" id="KW-0274">FAD</keyword>
<evidence type="ECO:0000313" key="3">
    <source>
        <dbReference type="EMBL" id="SHH24365.1"/>
    </source>
</evidence>
<feature type="binding site" evidence="2">
    <location>
        <position position="333"/>
    </location>
    <ligand>
        <name>FAD</name>
        <dbReference type="ChEBI" id="CHEBI:57692"/>
    </ligand>
</feature>
<reference evidence="4" key="1">
    <citation type="submission" date="2016-11" db="EMBL/GenBank/DDBJ databases">
        <authorList>
            <person name="Varghese N."/>
            <person name="Submissions S."/>
        </authorList>
    </citation>
    <scope>NUCLEOTIDE SEQUENCE [LARGE SCALE GENOMIC DNA]</scope>
    <source>
        <strain evidence="4">CGMCC 1.8995</strain>
    </source>
</reference>
<feature type="binding site" evidence="2">
    <location>
        <position position="346"/>
    </location>
    <ligand>
        <name>L-tryptophan</name>
        <dbReference type="ChEBI" id="CHEBI:57912"/>
    </ligand>
</feature>
<proteinExistence type="predicted"/>
<dbReference type="InterPro" id="IPR033856">
    <property type="entry name" value="Trp_halogen"/>
</dbReference>
<keyword evidence="2" id="KW-0285">Flavoprotein</keyword>
<dbReference type="GO" id="GO:0000166">
    <property type="term" value="F:nucleotide binding"/>
    <property type="evidence" value="ECO:0007669"/>
    <property type="project" value="UniProtKB-KW"/>
</dbReference>
<keyword evidence="2" id="KW-0547">Nucleotide-binding</keyword>
<feature type="binding site" evidence="2">
    <location>
        <position position="342"/>
    </location>
    <ligand>
        <name>L-tryptophan</name>
        <dbReference type="ChEBI" id="CHEBI:57912"/>
    </ligand>
</feature>
<evidence type="ECO:0000256" key="2">
    <source>
        <dbReference type="PIRSR" id="PIRSR011396-2"/>
    </source>
</evidence>